<dbReference type="Pfam" id="PF25990">
    <property type="entry name" value="Beta-barrel_YknX"/>
    <property type="match status" value="1"/>
</dbReference>
<dbReference type="EMBL" id="CP042913">
    <property type="protein sequence ID" value="QEG34544.1"/>
    <property type="molecule type" value="Genomic_DNA"/>
</dbReference>
<dbReference type="InterPro" id="IPR059052">
    <property type="entry name" value="HH_YbhG-like"/>
</dbReference>
<reference evidence="4 5" key="1">
    <citation type="submission" date="2019-08" db="EMBL/GenBank/DDBJ databases">
        <title>Deep-cultivation of Planctomycetes and their phenomic and genomic characterization uncovers novel biology.</title>
        <authorList>
            <person name="Wiegand S."/>
            <person name="Jogler M."/>
            <person name="Boedeker C."/>
            <person name="Pinto D."/>
            <person name="Vollmers J."/>
            <person name="Rivas-Marin E."/>
            <person name="Kohn T."/>
            <person name="Peeters S.H."/>
            <person name="Heuer A."/>
            <person name="Rast P."/>
            <person name="Oberbeckmann S."/>
            <person name="Bunk B."/>
            <person name="Jeske O."/>
            <person name="Meyerdierks A."/>
            <person name="Storesund J.E."/>
            <person name="Kallscheuer N."/>
            <person name="Luecker S."/>
            <person name="Lage O.M."/>
            <person name="Pohl T."/>
            <person name="Merkel B.J."/>
            <person name="Hornburger P."/>
            <person name="Mueller R.-W."/>
            <person name="Bruemmer F."/>
            <person name="Labrenz M."/>
            <person name="Spormann A.M."/>
            <person name="Op den Camp H."/>
            <person name="Overmann J."/>
            <person name="Amann R."/>
            <person name="Jetten M.S.M."/>
            <person name="Mascher T."/>
            <person name="Medema M.H."/>
            <person name="Devos D.P."/>
            <person name="Kaster A.-K."/>
            <person name="Ovreas L."/>
            <person name="Rohde M."/>
            <person name="Galperin M.Y."/>
            <person name="Jogler C."/>
        </authorList>
    </citation>
    <scope>NUCLEOTIDE SEQUENCE [LARGE SCALE GENOMIC DNA]</scope>
    <source>
        <strain evidence="4 5">Pr1d</strain>
    </source>
</reference>
<sequence length="383" mass="42153">MAARILAILLVVVLLTGLIAYSKLRPESNHVSGFIEAEEIRLGSRVGGRVQEVLVEEGAAVKAGQLLVRLEPFDLEQQREEARANLVAREADLTRLEAGNREEEIGQAKARYEQLQAKLDQLVAGARKQEIDASRARLKVAEAEMRLATQNFNRTQALANTNAITKEEFDRAAESLESAKATVLLRGEELSLIEAGTREEEIRAAQAQVEEARLAWQLAQKGFRSEEIAAAKAARDSAAASLAAIGDRLSELTIKSPVNGMVEALELQPGDLVAAGAPVMSVLDNSHYWVRTYVPQKWMDLKLGQAVEVTVDSMPNRRFAGEVTFISRRAEFTPSNVQTPEERSKQVFRIKVTLKEGLDVLRPGISADVWLDRVPGKAEKPTQ</sequence>
<dbReference type="Gene3D" id="2.40.50.100">
    <property type="match status" value="1"/>
</dbReference>
<feature type="coiled-coil region" evidence="1">
    <location>
        <begin position="98"/>
        <end position="151"/>
    </location>
</feature>
<proteinExistence type="predicted"/>
<keyword evidence="1" id="KW-0175">Coiled coil</keyword>
<gene>
    <name evidence="4" type="primary">emrA</name>
    <name evidence="4" type="ORF">Pr1d_18240</name>
</gene>
<evidence type="ECO:0000256" key="1">
    <source>
        <dbReference type="SAM" id="Coils"/>
    </source>
</evidence>
<dbReference type="AlphaFoldDB" id="A0A5B9Q671"/>
<evidence type="ECO:0000259" key="3">
    <source>
        <dbReference type="Pfam" id="PF25990"/>
    </source>
</evidence>
<dbReference type="InterPro" id="IPR058636">
    <property type="entry name" value="Beta-barrel_YknX"/>
</dbReference>
<evidence type="ECO:0000313" key="5">
    <source>
        <dbReference type="Proteomes" id="UP000323917"/>
    </source>
</evidence>
<dbReference type="OrthoDB" id="9778236at2"/>
<feature type="domain" description="YknX-like beta-barrel" evidence="3">
    <location>
        <begin position="300"/>
        <end position="367"/>
    </location>
</feature>
<dbReference type="PANTHER" id="PTHR30438">
    <property type="entry name" value="36 KDA ANTIGEN-RELATED"/>
    <property type="match status" value="1"/>
</dbReference>
<dbReference type="SUPFAM" id="SSF111369">
    <property type="entry name" value="HlyD-like secretion proteins"/>
    <property type="match status" value="2"/>
</dbReference>
<organism evidence="4 5">
    <name type="scientific">Bythopirellula goksoeyrii</name>
    <dbReference type="NCBI Taxonomy" id="1400387"/>
    <lineage>
        <taxon>Bacteria</taxon>
        <taxon>Pseudomonadati</taxon>
        <taxon>Planctomycetota</taxon>
        <taxon>Planctomycetia</taxon>
        <taxon>Pirellulales</taxon>
        <taxon>Lacipirellulaceae</taxon>
        <taxon>Bythopirellula</taxon>
    </lineage>
</organism>
<dbReference type="KEGG" id="bgok:Pr1d_18240"/>
<feature type="domain" description="YbhG-like alpha-helical hairpin" evidence="2">
    <location>
        <begin position="116"/>
        <end position="215"/>
    </location>
</feature>
<evidence type="ECO:0000313" key="4">
    <source>
        <dbReference type="EMBL" id="QEG34544.1"/>
    </source>
</evidence>
<dbReference type="RefSeq" id="WP_148073181.1">
    <property type="nucleotide sequence ID" value="NZ_CP042913.1"/>
</dbReference>
<dbReference type="Gene3D" id="2.40.30.170">
    <property type="match status" value="1"/>
</dbReference>
<protein>
    <submittedName>
        <fullName evidence="4">Multidrug export protein EmrA</fullName>
    </submittedName>
</protein>
<keyword evidence="5" id="KW-1185">Reference proteome</keyword>
<dbReference type="PANTHER" id="PTHR30438:SF2">
    <property type="entry name" value="MEMBRANE PROTEIN"/>
    <property type="match status" value="1"/>
</dbReference>
<dbReference type="Gene3D" id="1.10.287.470">
    <property type="entry name" value="Helix hairpin bin"/>
    <property type="match status" value="1"/>
</dbReference>
<dbReference type="Pfam" id="PF25881">
    <property type="entry name" value="HH_YBHG"/>
    <property type="match status" value="1"/>
</dbReference>
<accession>A0A5B9Q671</accession>
<dbReference type="Proteomes" id="UP000323917">
    <property type="component" value="Chromosome"/>
</dbReference>
<evidence type="ECO:0000259" key="2">
    <source>
        <dbReference type="Pfam" id="PF25881"/>
    </source>
</evidence>
<dbReference type="GO" id="GO:0005886">
    <property type="term" value="C:plasma membrane"/>
    <property type="evidence" value="ECO:0007669"/>
    <property type="project" value="TreeGrafter"/>
</dbReference>
<name>A0A5B9Q671_9BACT</name>